<dbReference type="GO" id="GO:0005654">
    <property type="term" value="C:nucleoplasm"/>
    <property type="evidence" value="ECO:0007669"/>
    <property type="project" value="TreeGrafter"/>
</dbReference>
<evidence type="ECO:0000313" key="8">
    <source>
        <dbReference type="EMBL" id="KAG2424331.1"/>
    </source>
</evidence>
<evidence type="ECO:0000256" key="2">
    <source>
        <dbReference type="ARBA" id="ARBA00010348"/>
    </source>
</evidence>
<dbReference type="GO" id="GO:0005737">
    <property type="term" value="C:cytoplasm"/>
    <property type="evidence" value="ECO:0007669"/>
    <property type="project" value="TreeGrafter"/>
</dbReference>
<evidence type="ECO:0000256" key="6">
    <source>
        <dbReference type="ARBA" id="ARBA00023306"/>
    </source>
</evidence>
<dbReference type="GO" id="GO:0051301">
    <property type="term" value="P:cell division"/>
    <property type="evidence" value="ECO:0007669"/>
    <property type="project" value="UniProtKB-KW"/>
</dbReference>
<dbReference type="PROSITE" id="PS50815">
    <property type="entry name" value="HORMA"/>
    <property type="match status" value="1"/>
</dbReference>
<proteinExistence type="inferred from homology"/>
<dbReference type="AlphaFoldDB" id="A0A835VT27"/>
<sequence>MSMQCQTQLQRSTITLKGSAQIVSQYFEYAVQSILYQRGVYPSEDFKQKKEYGIMLWVSSDDSLNKYLSTVLSQTKDWLESGKLRQLVLVITDANTSEVLERWTFDVETNKEVVAGG</sequence>
<accession>A0A835VT27</accession>
<dbReference type="Gene3D" id="3.30.900.10">
    <property type="entry name" value="HORMA domain"/>
    <property type="match status" value="1"/>
</dbReference>
<evidence type="ECO:0000256" key="4">
    <source>
        <dbReference type="ARBA" id="ARBA00022776"/>
    </source>
</evidence>
<keyword evidence="6" id="KW-0131">Cell cycle</keyword>
<dbReference type="PANTHER" id="PTHR11842:SF11">
    <property type="entry name" value="MITOTIC SPINDLE ASSEMBLY CHECKPOINT PROTEIN MAD2A"/>
    <property type="match status" value="1"/>
</dbReference>
<evidence type="ECO:0000259" key="7">
    <source>
        <dbReference type="PROSITE" id="PS50815"/>
    </source>
</evidence>
<reference evidence="8" key="1">
    <citation type="journal article" date="2020" name="bioRxiv">
        <title>Comparative genomics of Chlamydomonas.</title>
        <authorList>
            <person name="Craig R.J."/>
            <person name="Hasan A.R."/>
            <person name="Ness R.W."/>
            <person name="Keightley P.D."/>
        </authorList>
    </citation>
    <scope>NUCLEOTIDE SEQUENCE</scope>
    <source>
        <strain evidence="8">SAG 7.73</strain>
    </source>
</reference>
<keyword evidence="5" id="KW-0539">Nucleus</keyword>
<organism evidence="8 9">
    <name type="scientific">Chlamydomonas incerta</name>
    <dbReference type="NCBI Taxonomy" id="51695"/>
    <lineage>
        <taxon>Eukaryota</taxon>
        <taxon>Viridiplantae</taxon>
        <taxon>Chlorophyta</taxon>
        <taxon>core chlorophytes</taxon>
        <taxon>Chlorophyceae</taxon>
        <taxon>CS clade</taxon>
        <taxon>Chlamydomonadales</taxon>
        <taxon>Chlamydomonadaceae</taxon>
        <taxon>Chlamydomonas</taxon>
    </lineage>
</organism>
<dbReference type="InterPro" id="IPR045091">
    <property type="entry name" value="Mad2-like"/>
</dbReference>
<dbReference type="InterPro" id="IPR036570">
    <property type="entry name" value="HORMA_dom_sf"/>
</dbReference>
<dbReference type="EMBL" id="JAEHOC010000066">
    <property type="protein sequence ID" value="KAG2424331.1"/>
    <property type="molecule type" value="Genomic_DNA"/>
</dbReference>
<evidence type="ECO:0000256" key="3">
    <source>
        <dbReference type="ARBA" id="ARBA00022618"/>
    </source>
</evidence>
<feature type="domain" description="HORMA" evidence="7">
    <location>
        <begin position="17"/>
        <end position="117"/>
    </location>
</feature>
<comment type="similarity">
    <text evidence="2">Belongs to the MAD2 family.</text>
</comment>
<protein>
    <recommendedName>
        <fullName evidence="7">HORMA domain-containing protein</fullName>
    </recommendedName>
</protein>
<evidence type="ECO:0000313" key="9">
    <source>
        <dbReference type="Proteomes" id="UP000650467"/>
    </source>
</evidence>
<evidence type="ECO:0000256" key="5">
    <source>
        <dbReference type="ARBA" id="ARBA00023242"/>
    </source>
</evidence>
<dbReference type="SUPFAM" id="SSF56019">
    <property type="entry name" value="The spindle assembly checkpoint protein mad2"/>
    <property type="match status" value="1"/>
</dbReference>
<comment type="subcellular location">
    <subcellularLocation>
        <location evidence="1">Nucleus</location>
    </subcellularLocation>
</comment>
<dbReference type="GO" id="GO:0000776">
    <property type="term" value="C:kinetochore"/>
    <property type="evidence" value="ECO:0007669"/>
    <property type="project" value="TreeGrafter"/>
</dbReference>
<name>A0A835VT27_CHLIN</name>
<dbReference type="Proteomes" id="UP000650467">
    <property type="component" value="Unassembled WGS sequence"/>
</dbReference>
<dbReference type="InterPro" id="IPR003511">
    <property type="entry name" value="HORMA_dom"/>
</dbReference>
<dbReference type="Pfam" id="PF02301">
    <property type="entry name" value="HORMA"/>
    <property type="match status" value="1"/>
</dbReference>
<keyword evidence="9" id="KW-1185">Reference proteome</keyword>
<dbReference type="GO" id="GO:0007094">
    <property type="term" value="P:mitotic spindle assembly checkpoint signaling"/>
    <property type="evidence" value="ECO:0007669"/>
    <property type="project" value="TreeGrafter"/>
</dbReference>
<dbReference type="PANTHER" id="PTHR11842">
    <property type="entry name" value="MITOTIC SPINDLE ASSEMBLY CHECKPOINT PROTEIN MAD2"/>
    <property type="match status" value="1"/>
</dbReference>
<keyword evidence="4" id="KW-0498">Mitosis</keyword>
<keyword evidence="3" id="KW-0132">Cell division</keyword>
<dbReference type="OrthoDB" id="1806at2759"/>
<gene>
    <name evidence="8" type="ORF">HXX76_014540</name>
</gene>
<evidence type="ECO:0000256" key="1">
    <source>
        <dbReference type="ARBA" id="ARBA00004123"/>
    </source>
</evidence>
<comment type="caution">
    <text evidence="8">The sequence shown here is derived from an EMBL/GenBank/DDBJ whole genome shotgun (WGS) entry which is preliminary data.</text>
</comment>